<comment type="subcellular location">
    <subcellularLocation>
        <location evidence="3">Cytoplasm</location>
    </subcellularLocation>
</comment>
<dbReference type="InterPro" id="IPR013805">
    <property type="entry name" value="GrpE_CC"/>
</dbReference>
<keyword evidence="3" id="KW-0963">Cytoplasm</keyword>
<comment type="subunit">
    <text evidence="3">Homodimer.</text>
</comment>
<keyword evidence="3" id="KW-0346">Stress response</keyword>
<dbReference type="HAMAP" id="MF_01151">
    <property type="entry name" value="GrpE"/>
    <property type="match status" value="1"/>
</dbReference>
<dbReference type="AlphaFoldDB" id="A0AA45HJ61"/>
<keyword evidence="2 3" id="KW-0143">Chaperone</keyword>
<sequence length="224" mass="26503">MSKKENKKIENKVNKKIDEKIVEQIEEELNEVVEEEKKEDILNIEEVLKENEELKKDLEKIKIENDKLKNYAFDLKSDFETFKELVEKEKKDIKLKEKEKLIRSFLVPYEKLLISLNYKEDEQFPKAIEMVEKDMNKSFENAGLEFIKPSSGDIFDPFEHEVSDKYETDEIKEYHVYKTENPGYKLNGRVIEPARVVVAIKPKVVISVKEEAEEDNPKKEEGEN</sequence>
<dbReference type="RefSeq" id="WP_109604353.1">
    <property type="nucleotide sequence ID" value="NZ_JAMHJO010000003.1"/>
</dbReference>
<evidence type="ECO:0000256" key="2">
    <source>
        <dbReference type="ARBA" id="ARBA00023186"/>
    </source>
</evidence>
<evidence type="ECO:0000313" key="6">
    <source>
        <dbReference type="Proteomes" id="UP000245921"/>
    </source>
</evidence>
<dbReference type="Proteomes" id="UP000245921">
    <property type="component" value="Unassembled WGS sequence"/>
</dbReference>
<comment type="function">
    <text evidence="3">Participates actively in the response to hyperosmotic and heat shock by preventing the aggregation of stress-denatured proteins, in association with DnaK and GrpE. It is the nucleotide exchange factor for DnaK and may function as a thermosensor. Unfolded proteins bind initially to DnaJ; upon interaction with the DnaJ-bound protein, DnaK hydrolyzes its bound ATP, resulting in the formation of a stable complex. GrpE releases ADP from DnaK; ATP binding to DnaK triggers the release of the substrate protein, thus completing the reaction cycle. Several rounds of ATP-dependent interactions between DnaJ, DnaK and GrpE are required for fully efficient folding.</text>
</comment>
<evidence type="ECO:0000313" key="5">
    <source>
        <dbReference type="EMBL" id="PWJ95443.1"/>
    </source>
</evidence>
<keyword evidence="6" id="KW-1185">Reference proteome</keyword>
<dbReference type="GO" id="GO:0051087">
    <property type="term" value="F:protein-folding chaperone binding"/>
    <property type="evidence" value="ECO:0007669"/>
    <property type="project" value="InterPro"/>
</dbReference>
<dbReference type="Pfam" id="PF01025">
    <property type="entry name" value="GrpE"/>
    <property type="match status" value="1"/>
</dbReference>
<dbReference type="InterPro" id="IPR009012">
    <property type="entry name" value="GrpE_head"/>
</dbReference>
<evidence type="ECO:0000256" key="1">
    <source>
        <dbReference type="ARBA" id="ARBA00009054"/>
    </source>
</evidence>
<gene>
    <name evidence="3" type="primary">grpE</name>
    <name evidence="5" type="ORF">C7380_10570</name>
</gene>
<dbReference type="GO" id="GO:0006457">
    <property type="term" value="P:protein folding"/>
    <property type="evidence" value="ECO:0007669"/>
    <property type="project" value="InterPro"/>
</dbReference>
<feature type="coiled-coil region" evidence="4">
    <location>
        <begin position="15"/>
        <end position="99"/>
    </location>
</feature>
<comment type="caution">
    <text evidence="5">The sequence shown here is derived from an EMBL/GenBank/DDBJ whole genome shotgun (WGS) entry which is preliminary data.</text>
</comment>
<dbReference type="InterPro" id="IPR000740">
    <property type="entry name" value="GrpE"/>
</dbReference>
<keyword evidence="4" id="KW-0175">Coiled coil</keyword>
<dbReference type="SUPFAM" id="SSF58014">
    <property type="entry name" value="Coiled-coil domain of nucleotide exchange factor GrpE"/>
    <property type="match status" value="1"/>
</dbReference>
<proteinExistence type="inferred from homology"/>
<evidence type="ECO:0000256" key="4">
    <source>
        <dbReference type="SAM" id="Coils"/>
    </source>
</evidence>
<comment type="similarity">
    <text evidence="1 3">Belongs to the GrpE family.</text>
</comment>
<dbReference type="GO" id="GO:0005737">
    <property type="term" value="C:cytoplasm"/>
    <property type="evidence" value="ECO:0007669"/>
    <property type="project" value="UniProtKB-SubCell"/>
</dbReference>
<dbReference type="EMBL" id="QGGI01000005">
    <property type="protein sequence ID" value="PWJ95443.1"/>
    <property type="molecule type" value="Genomic_DNA"/>
</dbReference>
<dbReference type="Gene3D" id="2.30.22.10">
    <property type="entry name" value="Head domain of nucleotide exchange factor GrpE"/>
    <property type="match status" value="1"/>
</dbReference>
<accession>A0AA45HJ61</accession>
<name>A0AA45HJ61_9BACT</name>
<reference evidence="5 6" key="1">
    <citation type="submission" date="2018-05" db="EMBL/GenBank/DDBJ databases">
        <title>Genomic Encyclopedia of Type Strains, Phase IV (KMG-IV): sequencing the most valuable type-strain genomes for metagenomic binning, comparative biology and taxonomic classification.</title>
        <authorList>
            <person name="Goeker M."/>
        </authorList>
    </citation>
    <scope>NUCLEOTIDE SEQUENCE [LARGE SCALE GENOMIC DNA]</scope>
    <source>
        <strain evidence="5 6">DSM 24906</strain>
    </source>
</reference>
<evidence type="ECO:0000256" key="3">
    <source>
        <dbReference type="HAMAP-Rule" id="MF_01151"/>
    </source>
</evidence>
<dbReference type="GO" id="GO:0000774">
    <property type="term" value="F:adenyl-nucleotide exchange factor activity"/>
    <property type="evidence" value="ECO:0007669"/>
    <property type="project" value="InterPro"/>
</dbReference>
<dbReference type="GO" id="GO:0042803">
    <property type="term" value="F:protein homodimerization activity"/>
    <property type="evidence" value="ECO:0007669"/>
    <property type="project" value="InterPro"/>
</dbReference>
<organism evidence="5 6">
    <name type="scientific">Oceanotoga teriensis</name>
    <dbReference type="NCBI Taxonomy" id="515440"/>
    <lineage>
        <taxon>Bacteria</taxon>
        <taxon>Thermotogati</taxon>
        <taxon>Thermotogota</taxon>
        <taxon>Thermotogae</taxon>
        <taxon>Petrotogales</taxon>
        <taxon>Petrotogaceae</taxon>
        <taxon>Oceanotoga</taxon>
    </lineage>
</organism>
<dbReference type="SUPFAM" id="SSF51064">
    <property type="entry name" value="Head domain of nucleotide exchange factor GrpE"/>
    <property type="match status" value="1"/>
</dbReference>
<protein>
    <recommendedName>
        <fullName evidence="3">Protein GrpE</fullName>
    </recommendedName>
    <alternativeName>
        <fullName evidence="3">HSP-70 cofactor</fullName>
    </alternativeName>
</protein>
<dbReference type="PRINTS" id="PR00773">
    <property type="entry name" value="GRPEPROTEIN"/>
</dbReference>